<dbReference type="Pfam" id="PF07687">
    <property type="entry name" value="M20_dimer"/>
    <property type="match status" value="1"/>
</dbReference>
<sequence length="407" mass="44280">MPHDITEYAFPAVIEADIPADILEHDASMRALRHQIHAYPELAYEEFQTSDLVAGKLTEWGYSVTRGIGGTGLVGTLKVGDNPRSLGIRADMDALPIQEATGKAYASQHAGKMHACGHDGHTATLLAAARHLAKTRNFDGTLHLIFQPAEEGLAGAKKMIEDGLFERFPCDAVFAYHNMPGFPVGKIGFRPGPAMASSDTVIIRVHGRGGHGSMPNDSVDPVLAASHIVVALQSIVSRNVDPRRMAVVTVGAIRGGDAPNVIPDSVELRLSVRAHTPKVREQLRDRIIELVNAQATVFGARAEIDYRWRYPALINDADMTEFARLVALDWLGPQGLMEDFEPLTGSEDFSFMLEKCAGSYLIIGNGEGAGGCMVHNPHYDFNDALLPIGATYWTRLVERFLTPEHNA</sequence>
<evidence type="ECO:0000259" key="2">
    <source>
        <dbReference type="Pfam" id="PF07687"/>
    </source>
</evidence>
<name>A0ABX9ZV02_9BURK</name>
<dbReference type="CDD" id="cd05666">
    <property type="entry name" value="M20_Acy1-like"/>
    <property type="match status" value="1"/>
</dbReference>
<feature type="domain" description="Peptidase M20 dimerisation" evidence="2">
    <location>
        <begin position="200"/>
        <end position="294"/>
    </location>
</feature>
<comment type="caution">
    <text evidence="3">The sequence shown here is derived from an EMBL/GenBank/DDBJ whole genome shotgun (WGS) entry which is preliminary data.</text>
</comment>
<dbReference type="EMBL" id="RWHX01000002">
    <property type="protein sequence ID" value="RSK86291.1"/>
    <property type="molecule type" value="Genomic_DNA"/>
</dbReference>
<dbReference type="InterPro" id="IPR002933">
    <property type="entry name" value="Peptidase_M20"/>
</dbReference>
<gene>
    <name evidence="3" type="ORF">EJE83_01480</name>
</gene>
<dbReference type="NCBIfam" id="TIGR01891">
    <property type="entry name" value="amidohydrolases"/>
    <property type="match status" value="1"/>
</dbReference>
<evidence type="ECO:0000256" key="1">
    <source>
        <dbReference type="ARBA" id="ARBA00022801"/>
    </source>
</evidence>
<dbReference type="InterPro" id="IPR011650">
    <property type="entry name" value="Peptidase_M20_dimer"/>
</dbReference>
<keyword evidence="1" id="KW-0378">Hydrolase</keyword>
<dbReference type="Pfam" id="PF01546">
    <property type="entry name" value="Peptidase_M20"/>
    <property type="match status" value="1"/>
</dbReference>
<dbReference type="RefSeq" id="WP_107337530.1">
    <property type="nucleotide sequence ID" value="NZ_PYYA01000004.1"/>
</dbReference>
<proteinExistence type="predicted"/>
<organism evidence="3 4">
    <name type="scientific">Pandoraea apista</name>
    <dbReference type="NCBI Taxonomy" id="93218"/>
    <lineage>
        <taxon>Bacteria</taxon>
        <taxon>Pseudomonadati</taxon>
        <taxon>Pseudomonadota</taxon>
        <taxon>Betaproteobacteria</taxon>
        <taxon>Burkholderiales</taxon>
        <taxon>Burkholderiaceae</taxon>
        <taxon>Pandoraea</taxon>
    </lineage>
</organism>
<protein>
    <submittedName>
        <fullName evidence="3">Amidohydrolase</fullName>
    </submittedName>
</protein>
<evidence type="ECO:0000313" key="4">
    <source>
        <dbReference type="Proteomes" id="UP000270216"/>
    </source>
</evidence>
<dbReference type="SUPFAM" id="SSF53187">
    <property type="entry name" value="Zn-dependent exopeptidases"/>
    <property type="match status" value="1"/>
</dbReference>
<evidence type="ECO:0000313" key="3">
    <source>
        <dbReference type="EMBL" id="RSK86291.1"/>
    </source>
</evidence>
<dbReference type="PANTHER" id="PTHR11014">
    <property type="entry name" value="PEPTIDASE M20 FAMILY MEMBER"/>
    <property type="match status" value="1"/>
</dbReference>
<dbReference type="Gene3D" id="3.40.630.10">
    <property type="entry name" value="Zn peptidases"/>
    <property type="match status" value="1"/>
</dbReference>
<dbReference type="PIRSF" id="PIRSF005962">
    <property type="entry name" value="Pept_M20D_amidohydro"/>
    <property type="match status" value="1"/>
</dbReference>
<dbReference type="Proteomes" id="UP000270216">
    <property type="component" value="Unassembled WGS sequence"/>
</dbReference>
<dbReference type="SUPFAM" id="SSF55031">
    <property type="entry name" value="Bacterial exopeptidase dimerisation domain"/>
    <property type="match status" value="1"/>
</dbReference>
<keyword evidence="4" id="KW-1185">Reference proteome</keyword>
<dbReference type="Gene3D" id="3.30.70.360">
    <property type="match status" value="1"/>
</dbReference>
<dbReference type="InterPro" id="IPR017439">
    <property type="entry name" value="Amidohydrolase"/>
</dbReference>
<dbReference type="PANTHER" id="PTHR11014:SF63">
    <property type="entry name" value="METALLOPEPTIDASE, PUTATIVE (AFU_ORTHOLOGUE AFUA_6G09600)-RELATED"/>
    <property type="match status" value="1"/>
</dbReference>
<dbReference type="InterPro" id="IPR036264">
    <property type="entry name" value="Bact_exopeptidase_dim_dom"/>
</dbReference>
<accession>A0ABX9ZV02</accession>
<reference evidence="3 4" key="1">
    <citation type="submission" date="2018-12" db="EMBL/GenBank/DDBJ databases">
        <title>Whole genome sequence of a Pandoraea apista isolate from a patient with cystic fibrosis.</title>
        <authorList>
            <person name="Kenna D.T."/>
            <person name="Turton J.F."/>
        </authorList>
    </citation>
    <scope>NUCLEOTIDE SEQUENCE [LARGE SCALE GENOMIC DNA]</scope>
    <source>
        <strain evidence="3 4">Pa13324</strain>
    </source>
</reference>